<name>A0A166F6Y9_9AGAM</name>
<gene>
    <name evidence="1" type="ORF">SISSUDRAFT_525940</name>
</gene>
<reference evidence="1 2" key="1">
    <citation type="journal article" date="2016" name="Mol. Biol. Evol.">
        <title>Comparative Genomics of Early-Diverging Mushroom-Forming Fungi Provides Insights into the Origins of Lignocellulose Decay Capabilities.</title>
        <authorList>
            <person name="Nagy L.G."/>
            <person name="Riley R."/>
            <person name="Tritt A."/>
            <person name="Adam C."/>
            <person name="Daum C."/>
            <person name="Floudas D."/>
            <person name="Sun H."/>
            <person name="Yadav J.S."/>
            <person name="Pangilinan J."/>
            <person name="Larsson K.H."/>
            <person name="Matsuura K."/>
            <person name="Barry K."/>
            <person name="Labutti K."/>
            <person name="Kuo R."/>
            <person name="Ohm R.A."/>
            <person name="Bhattacharya S.S."/>
            <person name="Shirouzu T."/>
            <person name="Yoshinaga Y."/>
            <person name="Martin F.M."/>
            <person name="Grigoriev I.V."/>
            <person name="Hibbett D.S."/>
        </authorList>
    </citation>
    <scope>NUCLEOTIDE SEQUENCE [LARGE SCALE GENOMIC DNA]</scope>
    <source>
        <strain evidence="1 2">HHB10207 ss-3</strain>
    </source>
</reference>
<dbReference type="Proteomes" id="UP000076798">
    <property type="component" value="Unassembled WGS sequence"/>
</dbReference>
<evidence type="ECO:0000313" key="2">
    <source>
        <dbReference type="Proteomes" id="UP000076798"/>
    </source>
</evidence>
<sequence length="234" mass="26122">MTESLFGSLRTQSAEATPYKPTLQNLRALSLKITTDDPNVLKICSWVLPSLQSIVLRCPFFTRDERVDGSTLLSVHGHALRSLSFDGDLSLSIPKAPILENSCPLLTHLLVTTPDHLLEGIADGTQTIIHRGVTTVTITDMTWESCMYADGCYGDDDIEALRDLRTKFFPSLQEIHCPWAPYIDSGLEPCLGRSGQWSRFQPWFLGVLEEWEGNGIKFIRTDTNELISFEASTS</sequence>
<evidence type="ECO:0000313" key="1">
    <source>
        <dbReference type="EMBL" id="KZT40344.1"/>
    </source>
</evidence>
<dbReference type="EMBL" id="KV428034">
    <property type="protein sequence ID" value="KZT40344.1"/>
    <property type="molecule type" value="Genomic_DNA"/>
</dbReference>
<protein>
    <recommendedName>
        <fullName evidence="3">F-box domain-containing protein</fullName>
    </recommendedName>
</protein>
<evidence type="ECO:0008006" key="3">
    <source>
        <dbReference type="Google" id="ProtNLM"/>
    </source>
</evidence>
<accession>A0A166F6Y9</accession>
<keyword evidence="2" id="KW-1185">Reference proteome</keyword>
<dbReference type="AlphaFoldDB" id="A0A166F6Y9"/>
<organism evidence="1 2">
    <name type="scientific">Sistotremastrum suecicum HHB10207 ss-3</name>
    <dbReference type="NCBI Taxonomy" id="1314776"/>
    <lineage>
        <taxon>Eukaryota</taxon>
        <taxon>Fungi</taxon>
        <taxon>Dikarya</taxon>
        <taxon>Basidiomycota</taxon>
        <taxon>Agaricomycotina</taxon>
        <taxon>Agaricomycetes</taxon>
        <taxon>Sistotremastrales</taxon>
        <taxon>Sistotremastraceae</taxon>
        <taxon>Sistotremastrum</taxon>
    </lineage>
</organism>
<proteinExistence type="predicted"/>